<comment type="similarity">
    <text evidence="2 11">Belongs to the nuclear hormone receptor family.</text>
</comment>
<dbReference type="PIR" id="T32671">
    <property type="entry name" value="T32671"/>
</dbReference>
<dbReference type="InParanoid" id="O61203"/>
<evidence type="ECO:0000259" key="13">
    <source>
        <dbReference type="PROSITE" id="PS51843"/>
    </source>
</evidence>
<evidence type="ECO:0000256" key="3">
    <source>
        <dbReference type="ARBA" id="ARBA00022723"/>
    </source>
</evidence>
<dbReference type="PRINTS" id="PR00047">
    <property type="entry name" value="STROIDFINGER"/>
</dbReference>
<dbReference type="AGR" id="WB:WBGene00017503"/>
<dbReference type="PANTHER" id="PTHR45680:SF33">
    <property type="entry name" value="NR LBD DOMAIN-CONTAINING PROTEIN-RELATED"/>
    <property type="match status" value="1"/>
</dbReference>
<comment type="subcellular location">
    <subcellularLocation>
        <location evidence="1 11">Nucleus</location>
    </subcellularLocation>
</comment>
<keyword evidence="5 11" id="KW-0862">Zinc</keyword>
<dbReference type="Proteomes" id="UP000001940">
    <property type="component" value="Chromosome V"/>
</dbReference>
<dbReference type="CTD" id="184557"/>
<dbReference type="InterPro" id="IPR035500">
    <property type="entry name" value="NHR-like_dom_sf"/>
</dbReference>
<keyword evidence="4 11" id="KW-0863">Zinc-finger</keyword>
<dbReference type="SMART" id="SM00430">
    <property type="entry name" value="HOLI"/>
    <property type="match status" value="1"/>
</dbReference>
<evidence type="ECO:0000313" key="14">
    <source>
        <dbReference type="EMBL" id="CCD69565.1"/>
    </source>
</evidence>
<dbReference type="Pfam" id="PF00104">
    <property type="entry name" value="Hormone_recep"/>
    <property type="match status" value="1"/>
</dbReference>
<organism evidence="14 15">
    <name type="scientific">Caenorhabditis elegans</name>
    <dbReference type="NCBI Taxonomy" id="6239"/>
    <lineage>
        <taxon>Eukaryota</taxon>
        <taxon>Metazoa</taxon>
        <taxon>Ecdysozoa</taxon>
        <taxon>Nematoda</taxon>
        <taxon>Chromadorea</taxon>
        <taxon>Rhabditida</taxon>
        <taxon>Rhabditina</taxon>
        <taxon>Rhabditomorpha</taxon>
        <taxon>Rhabditoidea</taxon>
        <taxon>Rhabditidae</taxon>
        <taxon>Peloderinae</taxon>
        <taxon>Caenorhabditis</taxon>
    </lineage>
</organism>
<dbReference type="SMR" id="O61203"/>
<evidence type="ECO:0000256" key="7">
    <source>
        <dbReference type="ARBA" id="ARBA00023125"/>
    </source>
</evidence>
<keyword evidence="7 11" id="KW-0238">DNA-binding</keyword>
<dbReference type="OrthoDB" id="5788487at2759"/>
<dbReference type="GO" id="GO:0008270">
    <property type="term" value="F:zinc ion binding"/>
    <property type="evidence" value="ECO:0007669"/>
    <property type="project" value="UniProtKB-KW"/>
</dbReference>
<evidence type="ECO:0000256" key="9">
    <source>
        <dbReference type="ARBA" id="ARBA00023170"/>
    </source>
</evidence>
<protein>
    <submittedName>
        <fullName evidence="14">NR LBD domain-containing protein</fullName>
    </submittedName>
</protein>
<dbReference type="GO" id="GO:0005634">
    <property type="term" value="C:nucleus"/>
    <property type="evidence" value="ECO:0007669"/>
    <property type="project" value="UniProtKB-SubCell"/>
</dbReference>
<keyword evidence="9 11" id="KW-0675">Receptor</keyword>
<reference evidence="14 15" key="1">
    <citation type="journal article" date="1998" name="Science">
        <title>Genome sequence of the nematode C. elegans: a platform for investigating biology.</title>
        <authorList>
            <consortium name="The C. elegans sequencing consortium"/>
            <person name="Sulson J.E."/>
            <person name="Waterston R."/>
        </authorList>
    </citation>
    <scope>NUCLEOTIDE SEQUENCE [LARGE SCALE GENOMIC DNA]</scope>
    <source>
        <strain evidence="14 15">Bristol N2</strain>
    </source>
</reference>
<dbReference type="SUPFAM" id="SSF57716">
    <property type="entry name" value="Glucocorticoid receptor-like (DNA-binding domain)"/>
    <property type="match status" value="1"/>
</dbReference>
<evidence type="ECO:0000256" key="11">
    <source>
        <dbReference type="RuleBase" id="RU004334"/>
    </source>
</evidence>
<dbReference type="HOGENOM" id="CLU_007368_7_0_1"/>
<proteinExistence type="inferred from homology"/>
<dbReference type="Gene3D" id="3.30.50.10">
    <property type="entry name" value="Erythroid Transcription Factor GATA-1, subunit A"/>
    <property type="match status" value="1"/>
</dbReference>
<evidence type="ECO:0000256" key="2">
    <source>
        <dbReference type="ARBA" id="ARBA00005993"/>
    </source>
</evidence>
<dbReference type="PhylomeDB" id="O61203"/>
<dbReference type="STRING" id="6239.F16B4.1a.1"/>
<dbReference type="RefSeq" id="NP_503455.1">
    <property type="nucleotide sequence ID" value="NM_071054.2"/>
</dbReference>
<dbReference type="PaxDb" id="6239-F16B4.1"/>
<feature type="domain" description="NR LBD" evidence="13">
    <location>
        <begin position="177"/>
        <end position="420"/>
    </location>
</feature>
<dbReference type="Bgee" id="WBGene00017503">
    <property type="expression patterns" value="Expressed in material anatomical entity and 4 other cell types or tissues"/>
</dbReference>
<dbReference type="AlphaFoldDB" id="O61203"/>
<keyword evidence="6 11" id="KW-0805">Transcription regulation</keyword>
<evidence type="ECO:0000256" key="6">
    <source>
        <dbReference type="ARBA" id="ARBA00023015"/>
    </source>
</evidence>
<dbReference type="PANTHER" id="PTHR45680">
    <property type="entry name" value="NUCLEAR HORMONE RECEPTOR FAMILY"/>
    <property type="match status" value="1"/>
</dbReference>
<dbReference type="UCSC" id="F16B4.1">
    <property type="organism name" value="c. elegans"/>
</dbReference>
<dbReference type="PROSITE" id="PS00031">
    <property type="entry name" value="NUCLEAR_REC_DBD_1"/>
    <property type="match status" value="1"/>
</dbReference>
<dbReference type="Pfam" id="PF00105">
    <property type="entry name" value="zf-C4"/>
    <property type="match status" value="1"/>
</dbReference>
<evidence type="ECO:0000313" key="15">
    <source>
        <dbReference type="Proteomes" id="UP000001940"/>
    </source>
</evidence>
<dbReference type="GO" id="GO:0003700">
    <property type="term" value="F:DNA-binding transcription factor activity"/>
    <property type="evidence" value="ECO:0007669"/>
    <property type="project" value="InterPro"/>
</dbReference>
<dbReference type="Gene3D" id="1.10.565.10">
    <property type="entry name" value="Retinoid X Receptor"/>
    <property type="match status" value="1"/>
</dbReference>
<dbReference type="InterPro" id="IPR049636">
    <property type="entry name" value="HNF4-like_DBD"/>
</dbReference>
<dbReference type="SMART" id="SM00399">
    <property type="entry name" value="ZnF_C4"/>
    <property type="match status" value="1"/>
</dbReference>
<evidence type="ECO:0000256" key="1">
    <source>
        <dbReference type="ARBA" id="ARBA00004123"/>
    </source>
</evidence>
<dbReference type="PROSITE" id="PS51030">
    <property type="entry name" value="NUCLEAR_REC_DBD_2"/>
    <property type="match status" value="1"/>
</dbReference>
<keyword evidence="8 11" id="KW-0804">Transcription</keyword>
<dbReference type="InterPro" id="IPR013088">
    <property type="entry name" value="Znf_NHR/GATA"/>
</dbReference>
<evidence type="ECO:0000256" key="8">
    <source>
        <dbReference type="ARBA" id="ARBA00023163"/>
    </source>
</evidence>
<name>O61203_CAEEL</name>
<keyword evidence="15" id="KW-1185">Reference proteome</keyword>
<evidence type="ECO:0000256" key="5">
    <source>
        <dbReference type="ARBA" id="ARBA00022833"/>
    </source>
</evidence>
<dbReference type="CDD" id="cd06960">
    <property type="entry name" value="NR_DBD_HNF4A"/>
    <property type="match status" value="1"/>
</dbReference>
<dbReference type="WormBase" id="F16B4.1a">
    <property type="protein sequence ID" value="CE17011"/>
    <property type="gene ID" value="WBGene00017503"/>
    <property type="gene designation" value="nhr-177"/>
</dbReference>
<dbReference type="InterPro" id="IPR001628">
    <property type="entry name" value="Znf_hrmn_rcpt"/>
</dbReference>
<evidence type="ECO:0000259" key="12">
    <source>
        <dbReference type="PROSITE" id="PS51030"/>
    </source>
</evidence>
<dbReference type="GO" id="GO:0000978">
    <property type="term" value="F:RNA polymerase II cis-regulatory region sequence-specific DNA binding"/>
    <property type="evidence" value="ECO:0007669"/>
    <property type="project" value="InterPro"/>
</dbReference>
<evidence type="ECO:0000256" key="4">
    <source>
        <dbReference type="ARBA" id="ARBA00022771"/>
    </source>
</evidence>
<dbReference type="InterPro" id="IPR000536">
    <property type="entry name" value="Nucl_hrmn_rcpt_lig-bd"/>
</dbReference>
<sequence length="421" mass="49512">MKNLINICPRPSTSNHFSNISLSSSEPPPPRKDCRICFEKGHGYHFGVFSCRACAAFFRRCHFLKENRRRCRLSKGKCGPNKNGKWFCKTCRLERCFRLGMTPSNIQYDRDAYKSSVKKIKDSAENITEPKRDATSLILINKTSQVLPYVDLSQLVNKATRMLLNPIFTKKTKKMSNLEQLTHGLIELQWSQKDNLAEVVHLSVSDVTQDMERSMFGAAKWMMCSERIRNYQDSLKIRILQAIWYTWGRLERIATTAKLRLEKKCEEKHFVFSPMFALNLDEMSFDASCWTTLPFEEMQYFYVPRELFYEDAVLEMMEVKPNDVETTFIICSICFHLTGKRFGGEIQEKMDHLQDVLSNDLHEYYLKNKNSMYLRRLKQLMRIKENFLKLRSARMDKYEIGGFFNSFNPRISNPEFFEVLS</sequence>
<evidence type="ECO:0000256" key="10">
    <source>
        <dbReference type="ARBA" id="ARBA00023242"/>
    </source>
</evidence>
<feature type="domain" description="Nuclear receptor" evidence="12">
    <location>
        <begin position="31"/>
        <end position="108"/>
    </location>
</feature>
<accession>O61203</accession>
<dbReference type="FunCoup" id="O61203">
    <property type="interactions" value="154"/>
</dbReference>
<dbReference type="eggNOG" id="KOG3575">
    <property type="taxonomic scope" value="Eukaryota"/>
</dbReference>
<dbReference type="PROSITE" id="PS51843">
    <property type="entry name" value="NR_LBD"/>
    <property type="match status" value="1"/>
</dbReference>
<dbReference type="ExpressionAtlas" id="O61203">
    <property type="expression patterns" value="baseline"/>
</dbReference>
<gene>
    <name evidence="14 16" type="primary">nhr-177</name>
    <name evidence="14" type="ORF">CELE_F16B4.1</name>
    <name evidence="16" type="ORF">F16B4.1</name>
</gene>
<dbReference type="EMBL" id="BX284605">
    <property type="protein sequence ID" value="CCD69565.1"/>
    <property type="molecule type" value="Genomic_DNA"/>
</dbReference>
<keyword evidence="10 11" id="KW-0539">Nucleus</keyword>
<evidence type="ECO:0000313" key="16">
    <source>
        <dbReference type="WormBase" id="F16B4.1a"/>
    </source>
</evidence>
<dbReference type="InterPro" id="IPR051152">
    <property type="entry name" value="C.elegans_Orphan_NR"/>
</dbReference>
<keyword evidence="3 11" id="KW-0479">Metal-binding</keyword>
<dbReference type="GeneID" id="184557"/>
<dbReference type="SUPFAM" id="SSF48508">
    <property type="entry name" value="Nuclear receptor ligand-binding domain"/>
    <property type="match status" value="1"/>
</dbReference>